<name>A0A1Y5F1P9_9BACT</name>
<organism evidence="1 2">
    <name type="scientific">Halobacteriovorax marinus</name>
    <dbReference type="NCBI Taxonomy" id="97084"/>
    <lineage>
        <taxon>Bacteria</taxon>
        <taxon>Pseudomonadati</taxon>
        <taxon>Bdellovibrionota</taxon>
        <taxon>Bacteriovoracia</taxon>
        <taxon>Bacteriovoracales</taxon>
        <taxon>Halobacteriovoraceae</taxon>
        <taxon>Halobacteriovorax</taxon>
    </lineage>
</organism>
<reference evidence="2" key="1">
    <citation type="journal article" date="2017" name="Proc. Natl. Acad. Sci. U.S.A.">
        <title>Simulation of Deepwater Horizon oil plume reveals substrate specialization within a complex community of hydrocarbon-degraders.</title>
        <authorList>
            <person name="Hu P."/>
            <person name="Dubinsky E.A."/>
            <person name="Probst A.J."/>
            <person name="Wang J."/>
            <person name="Sieber C.M.K."/>
            <person name="Tom L.M."/>
            <person name="Gardinali P."/>
            <person name="Banfield J.F."/>
            <person name="Atlas R.M."/>
            <person name="Andersen G.L."/>
        </authorList>
    </citation>
    <scope>NUCLEOTIDE SEQUENCE [LARGE SCALE GENOMIC DNA]</scope>
</reference>
<sequence length="156" mass="17892">MKMNNSIPLNNSNIQNSKTINKKYIPKPYLEAAQGMEKQFIQLMVKEMKKTTQGPESTSTGMDYYMDLQSGERADAMVKKNQVGLQDLILDKIYPEKFRNVHAFNAYKQQTNQMNNRSNVEMRDAHVKEHNDIELHKVTTKNSVISNGQGLEASHD</sequence>
<dbReference type="Proteomes" id="UP000196531">
    <property type="component" value="Unassembled WGS sequence"/>
</dbReference>
<proteinExistence type="predicted"/>
<dbReference type="AlphaFoldDB" id="A0A1Y5F1P9"/>
<evidence type="ECO:0000313" key="1">
    <source>
        <dbReference type="EMBL" id="OUR92856.1"/>
    </source>
</evidence>
<accession>A0A1Y5F1P9</accession>
<evidence type="ECO:0000313" key="2">
    <source>
        <dbReference type="Proteomes" id="UP000196531"/>
    </source>
</evidence>
<comment type="caution">
    <text evidence="1">The sequence shown here is derived from an EMBL/GenBank/DDBJ whole genome shotgun (WGS) entry which is preliminary data.</text>
</comment>
<protein>
    <recommendedName>
        <fullName evidence="3">Flagellar protein FlgJ N-terminal domain-containing protein</fullName>
    </recommendedName>
</protein>
<evidence type="ECO:0008006" key="3">
    <source>
        <dbReference type="Google" id="ProtNLM"/>
    </source>
</evidence>
<gene>
    <name evidence="1" type="ORF">A9Q84_20295</name>
</gene>
<dbReference type="EMBL" id="MAAO01000016">
    <property type="protein sequence ID" value="OUR92856.1"/>
    <property type="molecule type" value="Genomic_DNA"/>
</dbReference>